<dbReference type="EMBL" id="JAHLJV010000016">
    <property type="protein sequence ID" value="KAK1595375.1"/>
    <property type="molecule type" value="Genomic_DNA"/>
</dbReference>
<proteinExistence type="predicted"/>
<dbReference type="GeneID" id="85434947"/>
<reference evidence="2" key="1">
    <citation type="submission" date="2021-06" db="EMBL/GenBank/DDBJ databases">
        <title>Comparative genomics, transcriptomics and evolutionary studies reveal genomic signatures of adaptation to plant cell wall in hemibiotrophic fungi.</title>
        <authorList>
            <consortium name="DOE Joint Genome Institute"/>
            <person name="Baroncelli R."/>
            <person name="Diaz J.F."/>
            <person name="Benocci T."/>
            <person name="Peng M."/>
            <person name="Battaglia E."/>
            <person name="Haridas S."/>
            <person name="Andreopoulos W."/>
            <person name="Labutti K."/>
            <person name="Pangilinan J."/>
            <person name="Floch G.L."/>
            <person name="Makela M.R."/>
            <person name="Henrissat B."/>
            <person name="Grigoriev I.V."/>
            <person name="Crouch J.A."/>
            <person name="De Vries R.P."/>
            <person name="Sukno S.A."/>
            <person name="Thon M.R."/>
        </authorList>
    </citation>
    <scope>NUCLEOTIDE SEQUENCE</scope>
    <source>
        <strain evidence="2">CBS 125086</strain>
    </source>
</reference>
<evidence type="ECO:0000313" key="2">
    <source>
        <dbReference type="EMBL" id="KAK1595375.1"/>
    </source>
</evidence>
<organism evidence="2 3">
    <name type="scientific">Colletotrichum navitas</name>
    <dbReference type="NCBI Taxonomy" id="681940"/>
    <lineage>
        <taxon>Eukaryota</taxon>
        <taxon>Fungi</taxon>
        <taxon>Dikarya</taxon>
        <taxon>Ascomycota</taxon>
        <taxon>Pezizomycotina</taxon>
        <taxon>Sordariomycetes</taxon>
        <taxon>Hypocreomycetidae</taxon>
        <taxon>Glomerellales</taxon>
        <taxon>Glomerellaceae</taxon>
        <taxon>Colletotrichum</taxon>
        <taxon>Colletotrichum graminicola species complex</taxon>
    </lineage>
</organism>
<dbReference type="RefSeq" id="XP_060416422.1">
    <property type="nucleotide sequence ID" value="XM_060550707.1"/>
</dbReference>
<gene>
    <name evidence="2" type="ORF">LY79DRAFT_111631</name>
</gene>
<name>A0AAD8Q4C8_9PEZI</name>
<accession>A0AAD8Q4C8</accession>
<keyword evidence="3" id="KW-1185">Reference proteome</keyword>
<feature type="region of interest" description="Disordered" evidence="1">
    <location>
        <begin position="76"/>
        <end position="95"/>
    </location>
</feature>
<dbReference type="AlphaFoldDB" id="A0AAD8Q4C8"/>
<sequence length="105" mass="11219">MDGFVRGSSLGLGAWSLHRCAPGSAVESGNLKEIYIYICADAGFLFTARAVGEVRRPAPLRREVFGAGVVRRTKPPPAVGPHDFPSYRRALRPSPPSGIRCGAIV</sequence>
<protein>
    <submittedName>
        <fullName evidence="2">Uncharacterized protein</fullName>
    </submittedName>
</protein>
<dbReference type="Proteomes" id="UP001230504">
    <property type="component" value="Unassembled WGS sequence"/>
</dbReference>
<comment type="caution">
    <text evidence="2">The sequence shown here is derived from an EMBL/GenBank/DDBJ whole genome shotgun (WGS) entry which is preliminary data.</text>
</comment>
<evidence type="ECO:0000313" key="3">
    <source>
        <dbReference type="Proteomes" id="UP001230504"/>
    </source>
</evidence>
<evidence type="ECO:0000256" key="1">
    <source>
        <dbReference type="SAM" id="MobiDB-lite"/>
    </source>
</evidence>